<dbReference type="Pfam" id="PF13692">
    <property type="entry name" value="Glyco_trans_1_4"/>
    <property type="match status" value="1"/>
</dbReference>
<evidence type="ECO:0008006" key="3">
    <source>
        <dbReference type="Google" id="ProtNLM"/>
    </source>
</evidence>
<gene>
    <name evidence="1" type="ORF">DPBNPPHM_02648</name>
</gene>
<evidence type="ECO:0000313" key="2">
    <source>
        <dbReference type="Proteomes" id="UP000434580"/>
    </source>
</evidence>
<protein>
    <recommendedName>
        <fullName evidence="3">Glycosyltransferase</fullName>
    </recommendedName>
</protein>
<proteinExistence type="predicted"/>
<reference evidence="1 2" key="1">
    <citation type="submission" date="2019-11" db="EMBL/GenBank/DDBJ databases">
        <authorList>
            <person name="Holert J."/>
        </authorList>
    </citation>
    <scope>NUCLEOTIDE SEQUENCE [LARGE SCALE GENOMIC DNA]</scope>
    <source>
        <strain evidence="1">BC5_2</strain>
    </source>
</reference>
<name>A0A5S9QQN1_9GAMM</name>
<dbReference type="OrthoDB" id="9807209at2"/>
<dbReference type="Gene3D" id="3.40.50.2000">
    <property type="entry name" value="Glycogen Phosphorylase B"/>
    <property type="match status" value="1"/>
</dbReference>
<organism evidence="1 2">
    <name type="scientific">BD1-7 clade bacterium</name>
    <dbReference type="NCBI Taxonomy" id="2029982"/>
    <lineage>
        <taxon>Bacteria</taxon>
        <taxon>Pseudomonadati</taxon>
        <taxon>Pseudomonadota</taxon>
        <taxon>Gammaproteobacteria</taxon>
        <taxon>Cellvibrionales</taxon>
        <taxon>Spongiibacteraceae</taxon>
        <taxon>BD1-7 clade</taxon>
    </lineage>
</organism>
<dbReference type="AlphaFoldDB" id="A0A5S9QQN1"/>
<accession>A0A5S9QQN1</accession>
<dbReference type="EMBL" id="CACSII010000021">
    <property type="protein sequence ID" value="CAA0120917.1"/>
    <property type="molecule type" value="Genomic_DNA"/>
</dbReference>
<evidence type="ECO:0000313" key="1">
    <source>
        <dbReference type="EMBL" id="CAA0120917.1"/>
    </source>
</evidence>
<dbReference type="Proteomes" id="UP000434580">
    <property type="component" value="Unassembled WGS sequence"/>
</dbReference>
<dbReference type="SUPFAM" id="SSF53756">
    <property type="entry name" value="UDP-Glycosyltransferase/glycogen phosphorylase"/>
    <property type="match status" value="1"/>
</dbReference>
<sequence length="449" mass="51187">MPANEPCQPSAQPPESPRLLVVGWVWPEPNSSAAGQHMLSILSGFRRAGFKITFACAAQRTGNEYDLSHDQIECQSIQLNCSSFDDFVKTLNPSVVLFDRFMMEEQFGWRVEQSCPDALKILDTEDLQCLRNVRHEMVKRQQPLAPQALHENLMQSSLACREIASILRCDLSLIISEFEHQLLTRDFNISTALLHYLPFVVEPNFHINGRDFNDRQHMVTIGNFRHPPNWDSLLQLQTFWPAIRARLPHAELHIYGAYTPPKAQQLHNPKKGIFIKGQADDAIETLSRYRLCIAPLRFGAGLKGKLLDAMLAGTPSVTSSLGAEGMSTTNDQWPGSIEDDHDALIDTAICLYEQEDQWCTAHHRCESLVRDRFANEQHRSHLFERINALLTNIQHHRNANFTGRMLRQHNVQSTRYMSQWIEAKNRVEILESQLASELEGVSKRSADND</sequence>